<dbReference type="FunFam" id="3.40.50.410:FF:000127">
    <property type="entry name" value="60 kDa SS-A/Ro ribonucleoprotein homolog"/>
    <property type="match status" value="1"/>
</dbReference>
<dbReference type="GO" id="GO:0003723">
    <property type="term" value="F:RNA binding"/>
    <property type="evidence" value="ECO:0007669"/>
    <property type="project" value="UniProtKB-KW"/>
</dbReference>
<keyword evidence="4" id="KW-0479">Metal-binding</keyword>
<evidence type="ECO:0000259" key="7">
    <source>
        <dbReference type="PROSITE" id="PS50988"/>
    </source>
</evidence>
<dbReference type="InterPro" id="IPR037214">
    <property type="entry name" value="TROVE_dom_sf"/>
</dbReference>
<dbReference type="InterPro" id="IPR056800">
    <property type="entry name" value="vWA_Ro60"/>
</dbReference>
<keyword evidence="5" id="KW-0694">RNA-binding</keyword>
<comment type="similarity">
    <text evidence="2">Belongs to the Ro 60 kDa family.</text>
</comment>
<keyword evidence="6" id="KW-0687">Ribonucleoprotein</keyword>
<dbReference type="InterPro" id="IPR036465">
    <property type="entry name" value="vWFA_dom_sf"/>
</dbReference>
<keyword evidence="8" id="KW-1185">Reference proteome</keyword>
<keyword evidence="3" id="KW-0963">Cytoplasm</keyword>
<feature type="domain" description="TROVE" evidence="7">
    <location>
        <begin position="41"/>
        <end position="458"/>
    </location>
</feature>
<evidence type="ECO:0000256" key="4">
    <source>
        <dbReference type="ARBA" id="ARBA00022723"/>
    </source>
</evidence>
<dbReference type="InterPro" id="IPR008858">
    <property type="entry name" value="TROVE_dom"/>
</dbReference>
<dbReference type="Gene3D" id="3.40.50.410">
    <property type="entry name" value="von Willebrand factor, type A domain"/>
    <property type="match status" value="2"/>
</dbReference>
<evidence type="ECO:0000256" key="6">
    <source>
        <dbReference type="ARBA" id="ARBA00023274"/>
    </source>
</evidence>
<comment type="subcellular location">
    <subcellularLocation>
        <location evidence="1">Cytoplasm</location>
    </subcellularLocation>
</comment>
<evidence type="ECO:0000256" key="1">
    <source>
        <dbReference type="ARBA" id="ARBA00004496"/>
    </source>
</evidence>
<dbReference type="GO" id="GO:0005737">
    <property type="term" value="C:cytoplasm"/>
    <property type="evidence" value="ECO:0007669"/>
    <property type="project" value="UniProtKB-SubCell"/>
</dbReference>
<evidence type="ECO:0000256" key="3">
    <source>
        <dbReference type="ARBA" id="ARBA00022490"/>
    </source>
</evidence>
<dbReference type="AlphaFoldDB" id="A0A914EHV2"/>
<evidence type="ECO:0000256" key="5">
    <source>
        <dbReference type="ARBA" id="ARBA00022884"/>
    </source>
</evidence>
<dbReference type="Proteomes" id="UP000887540">
    <property type="component" value="Unplaced"/>
</dbReference>
<organism evidence="8 9">
    <name type="scientific">Acrobeloides nanus</name>
    <dbReference type="NCBI Taxonomy" id="290746"/>
    <lineage>
        <taxon>Eukaryota</taxon>
        <taxon>Metazoa</taxon>
        <taxon>Ecdysozoa</taxon>
        <taxon>Nematoda</taxon>
        <taxon>Chromadorea</taxon>
        <taxon>Rhabditida</taxon>
        <taxon>Tylenchina</taxon>
        <taxon>Cephalobomorpha</taxon>
        <taxon>Cephaloboidea</taxon>
        <taxon>Cephalobidae</taxon>
        <taxon>Acrobeloides</taxon>
    </lineage>
</organism>
<protein>
    <submittedName>
        <fullName evidence="9">TROVE domain-containing protein</fullName>
    </submittedName>
</protein>
<dbReference type="PROSITE" id="PS50988">
    <property type="entry name" value="TROVE"/>
    <property type="match status" value="1"/>
</dbReference>
<sequence length="610" mass="69331">MSDPKRIKLDNIEESKKIFETLYESEFVGTKQTIKCRDDEVKNSAKGYVFKVSDLTRIRRFLILGTSGGTYYSTEKQLTIENLNDLVKIIKNGKGAVLLREILDISLAGRAPKQEPTMFALALCARFDVEDRGTKLKKNRKGQPLTEEEEKEICYDDYILQLNKAAFHAVSKVCRIPTHLFMFVKYCEMVSSAFKIGCPTSGWGRMMRTTISSWYLDKDPKSLVLHITKYRQREGWSHADLLKLCHPNVSKKDDDALIYDQIFYYVIHGKTNPKKRQLPSQDLSEAPTTKKLRHNYTVTKAMIEKEETSDALKFLHAAIILRYTSAIYQENTVAQLIQEYGLVREHVVNTQLLNSEVVWKALLENMPMTALIRNLPKLSQFTFMSHGEYLEKVVANIQDAKRLKEARIHPLSVLLALTTYKKGSGIKGKQVWSVKQDIVKALEKAFLLCFQNVEPTGKRFCLAYDVSGSMADKIMGTHLSCREASVALGMCLLRTEPEVQCMAFSERFEKLPFTKDWDLMGMVEHVQRMEFGSTDCAQPMICEAEEDIKPFQALAKYRNAMKIPDAKLIVVGMTATNFTIADPTDPGMLDVVGFDAAVPELIRNCVLGEI</sequence>
<dbReference type="Pfam" id="PF25045">
    <property type="entry name" value="vWA_Ro60"/>
    <property type="match status" value="2"/>
</dbReference>
<dbReference type="SUPFAM" id="SSF140864">
    <property type="entry name" value="TROVE domain-like"/>
    <property type="match status" value="1"/>
</dbReference>
<dbReference type="GO" id="GO:0046872">
    <property type="term" value="F:metal ion binding"/>
    <property type="evidence" value="ECO:0007669"/>
    <property type="project" value="UniProtKB-KW"/>
</dbReference>
<evidence type="ECO:0000313" key="9">
    <source>
        <dbReference type="WBParaSite" id="ACRNAN_scaffold799.g26355.t1"/>
    </source>
</evidence>
<dbReference type="PANTHER" id="PTHR14202">
    <property type="entry name" value="60 KDA RIBONUCLEOPROTEIN SSA/RO"/>
    <property type="match status" value="1"/>
</dbReference>
<dbReference type="SUPFAM" id="SSF53300">
    <property type="entry name" value="vWA-like"/>
    <property type="match status" value="1"/>
</dbReference>
<proteinExistence type="inferred from homology"/>
<reference evidence="9" key="1">
    <citation type="submission" date="2022-11" db="UniProtKB">
        <authorList>
            <consortium name="WormBaseParasite"/>
        </authorList>
    </citation>
    <scope>IDENTIFICATION</scope>
</reference>
<name>A0A914EHV2_9BILA</name>
<accession>A0A914EHV2</accession>
<dbReference type="Pfam" id="PF05731">
    <property type="entry name" value="TROVE"/>
    <property type="match status" value="1"/>
</dbReference>
<evidence type="ECO:0000313" key="8">
    <source>
        <dbReference type="Proteomes" id="UP000887540"/>
    </source>
</evidence>
<dbReference type="PANTHER" id="PTHR14202:SF0">
    <property type="entry name" value="RNA-BINDING PROTEIN RO60"/>
    <property type="match status" value="1"/>
</dbReference>
<dbReference type="WBParaSite" id="ACRNAN_scaffold799.g26355.t1">
    <property type="protein sequence ID" value="ACRNAN_scaffold799.g26355.t1"/>
    <property type="gene ID" value="ACRNAN_scaffold799.g26355"/>
</dbReference>
<evidence type="ECO:0000256" key="2">
    <source>
        <dbReference type="ARBA" id="ARBA00007814"/>
    </source>
</evidence>
<dbReference type="InterPro" id="IPR040322">
    <property type="entry name" value="TROVE2"/>
</dbReference>
<dbReference type="GO" id="GO:1990904">
    <property type="term" value="C:ribonucleoprotein complex"/>
    <property type="evidence" value="ECO:0007669"/>
    <property type="project" value="UniProtKB-KW"/>
</dbReference>